<protein>
    <submittedName>
        <fullName evidence="2">Uncharacterized protein</fullName>
    </submittedName>
</protein>
<keyword evidence="1" id="KW-1133">Transmembrane helix</keyword>
<evidence type="ECO:0000313" key="2">
    <source>
        <dbReference type="EMBL" id="AXH71720.1"/>
    </source>
</evidence>
<keyword evidence="3" id="KW-1185">Reference proteome</keyword>
<keyword evidence="1" id="KW-0812">Transmembrane</keyword>
<dbReference type="Proteomes" id="UP000320575">
    <property type="component" value="Segment"/>
</dbReference>
<organism evidence="2 3">
    <name type="scientific">Pelagibacter phage HTVC025P</name>
    <dbReference type="NCBI Taxonomy" id="2259657"/>
    <lineage>
        <taxon>Viruses</taxon>
        <taxon>Duplodnaviria</taxon>
        <taxon>Heunggongvirae</taxon>
        <taxon>Uroviricota</taxon>
        <taxon>Caudoviricetes</taxon>
        <taxon>Autographivirales</taxon>
        <taxon>Autographivirales incertae sedis</taxon>
        <taxon>Thoosavirus</taxon>
        <taxon>Thoosavirus HTVC025P</taxon>
    </lineage>
</organism>
<evidence type="ECO:0000313" key="3">
    <source>
        <dbReference type="Proteomes" id="UP000320575"/>
    </source>
</evidence>
<gene>
    <name evidence="2" type="ORF">P025_gp46</name>
</gene>
<feature type="transmembrane region" description="Helical" evidence="1">
    <location>
        <begin position="48"/>
        <end position="68"/>
    </location>
</feature>
<evidence type="ECO:0000256" key="1">
    <source>
        <dbReference type="SAM" id="Phobius"/>
    </source>
</evidence>
<name>A0A4Y1NW01_9CAUD</name>
<accession>A0A4Y1NW01</accession>
<proteinExistence type="predicted"/>
<dbReference type="EMBL" id="MH598799">
    <property type="protein sequence ID" value="AXH71720.1"/>
    <property type="molecule type" value="Genomic_DNA"/>
</dbReference>
<sequence>MVKVRKKKKMSSVNKTEDTIDIILYEIRDLRKEVSELKSFVNKSKGTVAVLVFMATIVATVVGAWNYIVK</sequence>
<keyword evidence="1" id="KW-0472">Membrane</keyword>
<reference evidence="2 3" key="1">
    <citation type="journal article" date="2019" name="Environ. Microbiol.">
        <title>Pelagiphages in the Podoviridae family integrate into host genomes.</title>
        <authorList>
            <person name="Zhao Y."/>
            <person name="Qin F."/>
            <person name="Zhang R."/>
            <person name="Giovannoni S.J."/>
            <person name="Zhang Z."/>
            <person name="Sun J."/>
            <person name="Du S."/>
            <person name="Rensing C."/>
        </authorList>
    </citation>
    <scope>NUCLEOTIDE SEQUENCE [LARGE SCALE GENOMIC DNA]</scope>
</reference>